<reference evidence="8 9" key="1">
    <citation type="submission" date="2023-01" db="EMBL/GenBank/DDBJ databases">
        <title>Minimal conservation of predation-associated metabolite biosynthetic gene clusters underscores biosynthetic potential of Myxococcota including descriptions for ten novel species: Archangium lansinium sp. nov., Myxococcus landrumus sp. nov., Nannocystis bai.</title>
        <authorList>
            <person name="Ahearne A."/>
            <person name="Stevens C."/>
            <person name="Dowd S."/>
        </authorList>
    </citation>
    <scope>NUCLEOTIDE SEQUENCE [LARGE SCALE GENOMIC DNA]</scope>
    <source>
        <strain evidence="8 9">WIWO2</strain>
    </source>
</reference>
<evidence type="ECO:0000256" key="1">
    <source>
        <dbReference type="ARBA" id="ARBA00004162"/>
    </source>
</evidence>
<evidence type="ECO:0000256" key="4">
    <source>
        <dbReference type="ARBA" id="ARBA00022692"/>
    </source>
</evidence>
<dbReference type="EMBL" id="JAQNDK010000003">
    <property type="protein sequence ID" value="MDC0681165.1"/>
    <property type="molecule type" value="Genomic_DNA"/>
</dbReference>
<keyword evidence="7" id="KW-0813">Transport</keyword>
<dbReference type="Proteomes" id="UP001217485">
    <property type="component" value="Unassembled WGS sequence"/>
</dbReference>
<organism evidence="8 9">
    <name type="scientific">Sorangium atrum</name>
    <dbReference type="NCBI Taxonomy" id="2995308"/>
    <lineage>
        <taxon>Bacteria</taxon>
        <taxon>Pseudomonadati</taxon>
        <taxon>Myxococcota</taxon>
        <taxon>Polyangia</taxon>
        <taxon>Polyangiales</taxon>
        <taxon>Polyangiaceae</taxon>
        <taxon>Sorangium</taxon>
    </lineage>
</organism>
<proteinExistence type="inferred from homology"/>
<accession>A0ABT5C423</accession>
<evidence type="ECO:0000256" key="5">
    <source>
        <dbReference type="ARBA" id="ARBA00022989"/>
    </source>
</evidence>
<evidence type="ECO:0000313" key="8">
    <source>
        <dbReference type="EMBL" id="MDC0681165.1"/>
    </source>
</evidence>
<keyword evidence="7" id="KW-0653">Protein transport</keyword>
<dbReference type="InterPro" id="IPR003400">
    <property type="entry name" value="ExbD"/>
</dbReference>
<dbReference type="RefSeq" id="WP_272098210.1">
    <property type="nucleotide sequence ID" value="NZ_JAQNDK010000003.1"/>
</dbReference>
<comment type="similarity">
    <text evidence="2 7">Belongs to the ExbD/TolR family.</text>
</comment>
<keyword evidence="5" id="KW-1133">Transmembrane helix</keyword>
<gene>
    <name evidence="8" type="ORF">POL72_25725</name>
</gene>
<name>A0ABT5C423_9BACT</name>
<sequence length="202" mass="22090">MSAEQRPAPRPRASVVRYKAALRKAIRRNRREPEIDFLNITAMLDLMTIILVFLLKSVGSSAASIPQSKDLTLPKSVMQAEPSQEGVVVIVSKSQILVGEDPTPIVMLPNREQLAQSGVDAKYKRSGPNDLYIVPLANALSHARETDKAIRAAKGLDPSSSEAIIVADATTPYRLLIEVLFTLGQSEFGKYHLMVLSGSRKP</sequence>
<evidence type="ECO:0000256" key="3">
    <source>
        <dbReference type="ARBA" id="ARBA00022475"/>
    </source>
</evidence>
<evidence type="ECO:0000256" key="6">
    <source>
        <dbReference type="ARBA" id="ARBA00023136"/>
    </source>
</evidence>
<keyword evidence="9" id="KW-1185">Reference proteome</keyword>
<keyword evidence="4 7" id="KW-0812">Transmembrane</keyword>
<comment type="subcellular location">
    <subcellularLocation>
        <location evidence="1">Cell membrane</location>
        <topology evidence="1">Single-pass membrane protein</topology>
    </subcellularLocation>
    <subcellularLocation>
        <location evidence="7">Cell membrane</location>
        <topology evidence="7">Single-pass type II membrane protein</topology>
    </subcellularLocation>
</comment>
<comment type="caution">
    <text evidence="8">The sequence shown here is derived from an EMBL/GenBank/DDBJ whole genome shotgun (WGS) entry which is preliminary data.</text>
</comment>
<dbReference type="Pfam" id="PF02472">
    <property type="entry name" value="ExbD"/>
    <property type="match status" value="1"/>
</dbReference>
<evidence type="ECO:0000256" key="7">
    <source>
        <dbReference type="RuleBase" id="RU003879"/>
    </source>
</evidence>
<keyword evidence="3" id="KW-1003">Cell membrane</keyword>
<evidence type="ECO:0000313" key="9">
    <source>
        <dbReference type="Proteomes" id="UP001217485"/>
    </source>
</evidence>
<protein>
    <submittedName>
        <fullName evidence="8">Biopolymer transporter ExbD</fullName>
    </submittedName>
</protein>
<evidence type="ECO:0000256" key="2">
    <source>
        <dbReference type="ARBA" id="ARBA00005811"/>
    </source>
</evidence>
<keyword evidence="6" id="KW-0472">Membrane</keyword>